<feature type="compositionally biased region" description="Polar residues" evidence="6">
    <location>
        <begin position="131"/>
        <end position="141"/>
    </location>
</feature>
<dbReference type="GO" id="GO:0006950">
    <property type="term" value="P:response to stress"/>
    <property type="evidence" value="ECO:0007669"/>
    <property type="project" value="UniProtKB-ARBA"/>
</dbReference>
<evidence type="ECO:0000256" key="5">
    <source>
        <dbReference type="SAM" id="Coils"/>
    </source>
</evidence>
<feature type="compositionally biased region" description="Acidic residues" evidence="6">
    <location>
        <begin position="1"/>
        <end position="17"/>
    </location>
</feature>
<reference evidence="9" key="1">
    <citation type="submission" date="2023-05" db="EMBL/GenBank/DDBJ databases">
        <authorList>
            <person name="Huff M."/>
        </authorList>
    </citation>
    <scope>NUCLEOTIDE SEQUENCE</scope>
</reference>
<evidence type="ECO:0000256" key="1">
    <source>
        <dbReference type="ARBA" id="ARBA00022723"/>
    </source>
</evidence>
<dbReference type="PROSITE" id="PS51203">
    <property type="entry name" value="CS"/>
    <property type="match status" value="1"/>
</dbReference>
<feature type="region of interest" description="Disordered" evidence="6">
    <location>
        <begin position="1"/>
        <end position="45"/>
    </location>
</feature>
<dbReference type="EMBL" id="OU503047">
    <property type="protein sequence ID" value="CAI9772563.1"/>
    <property type="molecule type" value="Genomic_DNA"/>
</dbReference>
<evidence type="ECO:0000256" key="2">
    <source>
        <dbReference type="ARBA" id="ARBA00022771"/>
    </source>
</evidence>
<dbReference type="Proteomes" id="UP000834106">
    <property type="component" value="Chromosome 12"/>
</dbReference>
<dbReference type="Gene3D" id="2.60.40.790">
    <property type="match status" value="1"/>
</dbReference>
<dbReference type="InterPro" id="IPR007052">
    <property type="entry name" value="CS_dom"/>
</dbReference>
<keyword evidence="1" id="KW-0479">Metal-binding</keyword>
<accession>A0AAD1ZNN9</accession>
<dbReference type="SUPFAM" id="SSF103612">
    <property type="entry name" value="SBT domain"/>
    <property type="match status" value="1"/>
</dbReference>
<evidence type="ECO:0000259" key="8">
    <source>
        <dbReference type="PROSITE" id="PS51203"/>
    </source>
</evidence>
<organism evidence="9 10">
    <name type="scientific">Fraxinus pennsylvanica</name>
    <dbReference type="NCBI Taxonomy" id="56036"/>
    <lineage>
        <taxon>Eukaryota</taxon>
        <taxon>Viridiplantae</taxon>
        <taxon>Streptophyta</taxon>
        <taxon>Embryophyta</taxon>
        <taxon>Tracheophyta</taxon>
        <taxon>Spermatophyta</taxon>
        <taxon>Magnoliopsida</taxon>
        <taxon>eudicotyledons</taxon>
        <taxon>Gunneridae</taxon>
        <taxon>Pentapetalae</taxon>
        <taxon>asterids</taxon>
        <taxon>lamiids</taxon>
        <taxon>Lamiales</taxon>
        <taxon>Oleaceae</taxon>
        <taxon>Oleeae</taxon>
        <taxon>Fraxinus</taxon>
    </lineage>
</organism>
<keyword evidence="10" id="KW-1185">Reference proteome</keyword>
<dbReference type="InterPro" id="IPR036893">
    <property type="entry name" value="SBP_sf"/>
</dbReference>
<gene>
    <name evidence="9" type="ORF">FPE_LOCUS19993</name>
</gene>
<protein>
    <submittedName>
        <fullName evidence="9">Uncharacterized protein</fullName>
    </submittedName>
</protein>
<keyword evidence="2 4" id="KW-0863">Zinc-finger</keyword>
<dbReference type="GO" id="GO:0003677">
    <property type="term" value="F:DNA binding"/>
    <property type="evidence" value="ECO:0007669"/>
    <property type="project" value="InterPro"/>
</dbReference>
<evidence type="ECO:0000313" key="10">
    <source>
        <dbReference type="Proteomes" id="UP000834106"/>
    </source>
</evidence>
<dbReference type="Pfam" id="PF03110">
    <property type="entry name" value="SBP"/>
    <property type="match status" value="1"/>
</dbReference>
<feature type="domain" description="SBP-type" evidence="7">
    <location>
        <begin position="47"/>
        <end position="124"/>
    </location>
</feature>
<evidence type="ECO:0000256" key="6">
    <source>
        <dbReference type="SAM" id="MobiDB-lite"/>
    </source>
</evidence>
<name>A0AAD1ZNN9_9LAMI</name>
<dbReference type="InterPro" id="IPR008978">
    <property type="entry name" value="HSP20-like_chaperone"/>
</dbReference>
<dbReference type="Gene3D" id="4.10.1100.10">
    <property type="entry name" value="Transcription factor, SBP-box domain"/>
    <property type="match status" value="1"/>
</dbReference>
<feature type="region of interest" description="Disordered" evidence="6">
    <location>
        <begin position="116"/>
        <end position="141"/>
    </location>
</feature>
<keyword evidence="3" id="KW-0862">Zinc</keyword>
<dbReference type="PANTHER" id="PTHR31251">
    <property type="entry name" value="SQUAMOSA PROMOTER-BINDING-LIKE PROTEIN 4"/>
    <property type="match status" value="1"/>
</dbReference>
<dbReference type="PANTHER" id="PTHR31251:SF226">
    <property type="entry name" value="SQUAMOSA PROMOTER-BINDING-LIKE PROTEIN 6"/>
    <property type="match status" value="1"/>
</dbReference>
<dbReference type="GO" id="GO:0008270">
    <property type="term" value="F:zinc ion binding"/>
    <property type="evidence" value="ECO:0007669"/>
    <property type="project" value="UniProtKB-KW"/>
</dbReference>
<evidence type="ECO:0000256" key="3">
    <source>
        <dbReference type="ARBA" id="ARBA00022833"/>
    </source>
</evidence>
<feature type="coiled-coil region" evidence="5">
    <location>
        <begin position="315"/>
        <end position="369"/>
    </location>
</feature>
<dbReference type="FunFam" id="2.60.40.790:FF:000051">
    <property type="entry name" value="nudC domain-containing protein 2"/>
    <property type="match status" value="1"/>
</dbReference>
<evidence type="ECO:0000259" key="7">
    <source>
        <dbReference type="PROSITE" id="PS51141"/>
    </source>
</evidence>
<proteinExistence type="predicted"/>
<dbReference type="InterPro" id="IPR044817">
    <property type="entry name" value="SBP-like"/>
</dbReference>
<dbReference type="InterPro" id="IPR004333">
    <property type="entry name" value="SBP_dom"/>
</dbReference>
<dbReference type="SUPFAM" id="SSF49764">
    <property type="entry name" value="HSP20-like chaperones"/>
    <property type="match status" value="1"/>
</dbReference>
<feature type="domain" description="CS" evidence="8">
    <location>
        <begin position="221"/>
        <end position="309"/>
    </location>
</feature>
<evidence type="ECO:0000256" key="4">
    <source>
        <dbReference type="PROSITE-ProRule" id="PRU00470"/>
    </source>
</evidence>
<dbReference type="Pfam" id="PF04969">
    <property type="entry name" value="CS"/>
    <property type="match status" value="1"/>
</dbReference>
<dbReference type="PROSITE" id="PS51141">
    <property type="entry name" value="ZF_SBP"/>
    <property type="match status" value="1"/>
</dbReference>
<dbReference type="GO" id="GO:0005634">
    <property type="term" value="C:nucleus"/>
    <property type="evidence" value="ECO:0007669"/>
    <property type="project" value="InterPro"/>
</dbReference>
<evidence type="ECO:0000313" key="9">
    <source>
        <dbReference type="EMBL" id="CAI9772563.1"/>
    </source>
</evidence>
<keyword evidence="5" id="KW-0175">Coiled coil</keyword>
<dbReference type="AlphaFoldDB" id="A0AAD1ZNN9"/>
<sequence length="370" mass="42021">MKEEAVESDDSMEDDELMSSATEDDKKKKGGGSGATKKGSSGGTNSMRCCQAEKCTVDLNDAKTYHRRHRVCEQHAKAAVAIVAGIRQRFCQQCSRFHEVSEFDEAKRSCRRRLAGHNERRRKNSVDSHSTEGGSSRIGNQICGQTKNSQVEWIPPMKVLGSGQLPENCACEKSNPGFCIEKLCIIEAMGKYKSGLRRLNPRTRKMAEKLAPEQRHSFVHNGQKVFEWDQTLEEVNMYITLPPNVPKKLFHCKIDSNHVQVGIKGNPPYLDHDLTCPVKTDCSFWTLEDDVMHITFQKRDKGQTWSSPIVGQGQLDAYATDLEQKRLMLQRFQEEVKKKKKDPVVDVAEEELEHEMEDLKAKVNSRSRSY</sequence>
<dbReference type="CDD" id="cd06467">
    <property type="entry name" value="p23_NUDC_like"/>
    <property type="match status" value="1"/>
</dbReference>